<accession>D7BIX9</accession>
<evidence type="ECO:0000256" key="5">
    <source>
        <dbReference type="SAM" id="Phobius"/>
    </source>
</evidence>
<dbReference type="InterPro" id="IPR017501">
    <property type="entry name" value="Phage_infect_YhgE_C"/>
</dbReference>
<feature type="transmembrane region" description="Helical" evidence="5">
    <location>
        <begin position="692"/>
        <end position="713"/>
    </location>
</feature>
<comment type="subcellular location">
    <subcellularLocation>
        <location evidence="1">Membrane</location>
        <topology evidence="1">Multi-pass membrane protein</topology>
    </subcellularLocation>
</comment>
<dbReference type="Gene3D" id="3.40.1710.10">
    <property type="entry name" value="abc type-2 transporter like domain"/>
    <property type="match status" value="1"/>
</dbReference>
<keyword evidence="2 5" id="KW-0812">Transmembrane</keyword>
<feature type="transmembrane region" description="Helical" evidence="5">
    <location>
        <begin position="34"/>
        <end position="57"/>
    </location>
</feature>
<evidence type="ECO:0000313" key="6">
    <source>
        <dbReference type="EMBL" id="ADH65135.1"/>
    </source>
</evidence>
<dbReference type="OrthoDB" id="9811483at2"/>
<feature type="transmembrane region" description="Helical" evidence="5">
    <location>
        <begin position="539"/>
        <end position="558"/>
    </location>
</feature>
<dbReference type="AlphaFoldDB" id="D7BIX9"/>
<proteinExistence type="predicted"/>
<feature type="transmembrane region" description="Helical" evidence="5">
    <location>
        <begin position="639"/>
        <end position="657"/>
    </location>
</feature>
<dbReference type="InterPro" id="IPR051328">
    <property type="entry name" value="T7SS_ABC-Transporter"/>
</dbReference>
<dbReference type="NCBIfam" id="TIGR03057">
    <property type="entry name" value="xxxLxxG_by_4"/>
    <property type="match status" value="5"/>
</dbReference>
<feature type="transmembrane region" description="Helical" evidence="5">
    <location>
        <begin position="578"/>
        <end position="602"/>
    </location>
</feature>
<dbReference type="PANTHER" id="PTHR43077:SF10">
    <property type="entry name" value="TRANSPORT PERMEASE PROTEIN"/>
    <property type="match status" value="1"/>
</dbReference>
<reference evidence="6 7" key="1">
    <citation type="journal article" date="2010" name="Stand. Genomic Sci.">
        <title>Complete genome sequence of Meiothermus silvanus type strain (VI-R2).</title>
        <authorList>
            <person name="Sikorski J."/>
            <person name="Tindall B.J."/>
            <person name="Lowry S."/>
            <person name="Lucas S."/>
            <person name="Nolan M."/>
            <person name="Copeland A."/>
            <person name="Glavina Del Rio T."/>
            <person name="Tice H."/>
            <person name="Cheng J.F."/>
            <person name="Han C."/>
            <person name="Pitluck S."/>
            <person name="Liolios K."/>
            <person name="Ivanova N."/>
            <person name="Mavromatis K."/>
            <person name="Mikhailova N."/>
            <person name="Pati A."/>
            <person name="Goodwin L."/>
            <person name="Chen A."/>
            <person name="Palaniappan K."/>
            <person name="Land M."/>
            <person name="Hauser L."/>
            <person name="Chang Y.J."/>
            <person name="Jeffries C.D."/>
            <person name="Rohde M."/>
            <person name="Goker M."/>
            <person name="Woyke T."/>
            <person name="Bristow J."/>
            <person name="Eisen J.A."/>
            <person name="Markowitz V."/>
            <person name="Hugenholtz P."/>
            <person name="Kyrpides N.C."/>
            <person name="Klenk H.P."/>
            <person name="Lapidus A."/>
        </authorList>
    </citation>
    <scope>NUCLEOTIDE SEQUENCE [LARGE SCALE GENOMIC DNA]</scope>
    <source>
        <strain evidence="7">ATCC 700542 / DSM 9946 / VI-R2</strain>
        <plasmid evidence="7">Plasmid pMESIL01</plasmid>
    </source>
</reference>
<organism evidence="6 7">
    <name type="scientific">Allomeiothermus silvanus (strain ATCC 700542 / DSM 9946 / NBRC 106475 / NCIMB 13440 / VI-R2)</name>
    <name type="common">Thermus silvanus</name>
    <dbReference type="NCBI Taxonomy" id="526227"/>
    <lineage>
        <taxon>Bacteria</taxon>
        <taxon>Thermotogati</taxon>
        <taxon>Deinococcota</taxon>
        <taxon>Deinococci</taxon>
        <taxon>Thermales</taxon>
        <taxon>Thermaceae</taxon>
        <taxon>Allomeiothermus</taxon>
    </lineage>
</organism>
<protein>
    <submittedName>
        <fullName evidence="6">Transcriptional regulator, MarR family</fullName>
    </submittedName>
</protein>
<dbReference type="eggNOG" id="COG1511">
    <property type="taxonomic scope" value="Bacteria"/>
</dbReference>
<dbReference type="RefSeq" id="WP_013159653.1">
    <property type="nucleotide sequence ID" value="NC_014213.1"/>
</dbReference>
<dbReference type="NCBIfam" id="TIGR03061">
    <property type="entry name" value="pip_yhgE_Nterm"/>
    <property type="match status" value="1"/>
</dbReference>
<dbReference type="EMBL" id="CP002043">
    <property type="protein sequence ID" value="ADH65135.1"/>
    <property type="molecule type" value="Genomic_DNA"/>
</dbReference>
<gene>
    <name evidence="6" type="ORF">Mesil_3321</name>
</gene>
<evidence type="ECO:0000256" key="4">
    <source>
        <dbReference type="ARBA" id="ARBA00023136"/>
    </source>
</evidence>
<geneLocation type="plasmid" evidence="6 7">
    <name>pMESIL01</name>
</geneLocation>
<dbReference type="HOGENOM" id="CLU_004534_2_0_0"/>
<sequence>MPPSFQTSSSPTAKLGFWSFLARELVHVGSNRQVVLLLLGIALLPALFALIQITSAWDPYGNLAHLPVGLVNLDAGTRFANERIDLGQELEKSLLEKKNFDFKIYPSAQAARSAVDRGEVYFAVIIPPGFSTQALQGRGEHPANLVLVSAEGNSYFASTIGKRFAITLSDSVNATLEEKRWIAVLHTSSGLAQLKQALGELRGGASQLLAGASALHSGSQALAQGIAAASNGAAQLHQGAQTLSQGVGALTDGMNRLSNGIRTVVGRLPSEAQLDQLDSGSQHLADGASRLSHGLHELEGGSAQLASGSAQLKDGLGQLAQGSVMLAEKSQELSRGLAKLDALKLGGPNSPLSKGIAEAYTGSLALHQGAAAIAEKTAQAASGATSLNAGATRLSQGMSEADTASRELAAGAQQLGQGVQALVSGTRQLNSGMQSMAARLPGEGDLVRLSNGAQELSQKSGELSQGLNKLAAGSQQLSAGSGKLESGAERLSRGIELVYQKIPASSPLSGDARGLATSVVPRNENLHPVPNNGLATAPLFAGFSLWMGVLILSMFFNYSHLPETARGESQLAKVLVKLAPAALIAVAQALATGGIIAFLMRGAVANRFGFFLVLLLGALAFMAVAGAIMLLLGGAGRALVSLLLILQFVSAGGNFPIELSPPFFRLIHPWLPVTHLLEAMRATLFGSYAGDWFHPALTLLAFMVGGLVLATLAGRRWVYVKDEEYRLEPALLS</sequence>
<keyword evidence="3 5" id="KW-1133">Transmembrane helix</keyword>
<name>D7BIX9_ALLS1</name>
<keyword evidence="4 5" id="KW-0472">Membrane</keyword>
<keyword evidence="7" id="KW-1185">Reference proteome</keyword>
<evidence type="ECO:0000256" key="3">
    <source>
        <dbReference type="ARBA" id="ARBA00022989"/>
    </source>
</evidence>
<dbReference type="InterPro" id="IPR017500">
    <property type="entry name" value="Phage_infect_YhgE_N"/>
</dbReference>
<evidence type="ECO:0000256" key="2">
    <source>
        <dbReference type="ARBA" id="ARBA00022692"/>
    </source>
</evidence>
<feature type="transmembrane region" description="Helical" evidence="5">
    <location>
        <begin position="608"/>
        <end position="632"/>
    </location>
</feature>
<evidence type="ECO:0000256" key="1">
    <source>
        <dbReference type="ARBA" id="ARBA00004141"/>
    </source>
</evidence>
<dbReference type="PANTHER" id="PTHR43077">
    <property type="entry name" value="TRANSPORT PERMEASE YVFS-RELATED"/>
    <property type="match status" value="1"/>
</dbReference>
<dbReference type="KEGG" id="msv:Mesil_3321"/>
<dbReference type="NCBIfam" id="TIGR03062">
    <property type="entry name" value="pip_yhgE_Cterm"/>
    <property type="match status" value="1"/>
</dbReference>
<dbReference type="GO" id="GO:0016020">
    <property type="term" value="C:membrane"/>
    <property type="evidence" value="ECO:0007669"/>
    <property type="project" value="UniProtKB-SubCell"/>
</dbReference>
<keyword evidence="6" id="KW-0614">Plasmid</keyword>
<dbReference type="Proteomes" id="UP000001916">
    <property type="component" value="Plasmid pMESIL01"/>
</dbReference>
<evidence type="ECO:0000313" key="7">
    <source>
        <dbReference type="Proteomes" id="UP000001916"/>
    </source>
</evidence>
<dbReference type="InterPro" id="IPR023908">
    <property type="entry name" value="xxxLxxG_rpt"/>
</dbReference>